<dbReference type="RefSeq" id="WP_253533217.1">
    <property type="nucleotide sequence ID" value="NZ_JAMZEL010000023.1"/>
</dbReference>
<dbReference type="Proteomes" id="UP001204772">
    <property type="component" value="Unassembled WGS sequence"/>
</dbReference>
<gene>
    <name evidence="1" type="ORF">NCI00_28320</name>
</gene>
<proteinExistence type="predicted"/>
<dbReference type="EMBL" id="JAMZEL010000023">
    <property type="protein sequence ID" value="MCP1386381.1"/>
    <property type="molecule type" value="Genomic_DNA"/>
</dbReference>
<protein>
    <submittedName>
        <fullName evidence="1">Uncharacterized protein</fullName>
    </submittedName>
</protein>
<organism evidence="1 2">
    <name type="scientific">Runella salmonicolor</name>
    <dbReference type="NCBI Taxonomy" id="2950278"/>
    <lineage>
        <taxon>Bacteria</taxon>
        <taxon>Pseudomonadati</taxon>
        <taxon>Bacteroidota</taxon>
        <taxon>Cytophagia</taxon>
        <taxon>Cytophagales</taxon>
        <taxon>Spirosomataceae</taxon>
        <taxon>Runella</taxon>
    </lineage>
</organism>
<evidence type="ECO:0000313" key="1">
    <source>
        <dbReference type="EMBL" id="MCP1386381.1"/>
    </source>
</evidence>
<comment type="caution">
    <text evidence="1">The sequence shown here is derived from an EMBL/GenBank/DDBJ whole genome shotgun (WGS) entry which is preliminary data.</text>
</comment>
<sequence length="93" mass="10634">MSKIKNKDMTKTIMVAFSKHEFRELTKGPRQSHLHTAPECRHQLAIAKCPTGITGLIKTIYRHAHHHDHRQNSRGYFLTIDLDVCSSSNLLGQ</sequence>
<evidence type="ECO:0000313" key="2">
    <source>
        <dbReference type="Proteomes" id="UP001204772"/>
    </source>
</evidence>
<accession>A0ABT1FXF1</accession>
<name>A0ABT1FXF1_9BACT</name>
<keyword evidence="2" id="KW-1185">Reference proteome</keyword>
<reference evidence="1 2" key="1">
    <citation type="submission" date="2022-06" db="EMBL/GenBank/DDBJ databases">
        <title>Runella sp. S5 genome sequencing.</title>
        <authorList>
            <person name="Park S."/>
        </authorList>
    </citation>
    <scope>NUCLEOTIDE SEQUENCE [LARGE SCALE GENOMIC DNA]</scope>
    <source>
        <strain evidence="1 2">S5</strain>
    </source>
</reference>